<name>A0AA37MK18_SEGBR</name>
<dbReference type="Proteomes" id="UP000887043">
    <property type="component" value="Unassembled WGS sequence"/>
</dbReference>
<evidence type="ECO:0000256" key="2">
    <source>
        <dbReference type="ARBA" id="ARBA00022691"/>
    </source>
</evidence>
<feature type="binding site" evidence="8">
    <location>
        <begin position="36"/>
        <end position="38"/>
    </location>
    <ligand>
        <name>S-adenosyl-L-methionine</name>
        <dbReference type="ChEBI" id="CHEBI:59789"/>
    </ligand>
</feature>
<comment type="caution">
    <text evidence="8">Lacks conserved residue(s) required for the propagation of feature annotation.</text>
</comment>
<comment type="pathway">
    <text evidence="8">Purine metabolism; 7-cyano-7-deazaguanine biosynthesis.</text>
</comment>
<dbReference type="SUPFAM" id="SSF102114">
    <property type="entry name" value="Radical SAM enzymes"/>
    <property type="match status" value="1"/>
</dbReference>
<comment type="catalytic activity">
    <reaction evidence="8">
        <text>6-carboxy-5,6,7,8-tetrahydropterin + H(+) = 7-carboxy-7-carbaguanine + NH4(+)</text>
        <dbReference type="Rhea" id="RHEA:27974"/>
        <dbReference type="ChEBI" id="CHEBI:15378"/>
        <dbReference type="ChEBI" id="CHEBI:28938"/>
        <dbReference type="ChEBI" id="CHEBI:61032"/>
        <dbReference type="ChEBI" id="CHEBI:61036"/>
        <dbReference type="EC" id="4.3.99.3"/>
    </reaction>
</comment>
<evidence type="ECO:0000256" key="5">
    <source>
        <dbReference type="ARBA" id="ARBA00023004"/>
    </source>
</evidence>
<keyword evidence="6 8" id="KW-0411">Iron-sulfur</keyword>
<dbReference type="GO" id="GO:0051539">
    <property type="term" value="F:4 iron, 4 sulfur cluster binding"/>
    <property type="evidence" value="ECO:0007669"/>
    <property type="project" value="UniProtKB-UniRule"/>
</dbReference>
<gene>
    <name evidence="8 10" type="primary">queE</name>
    <name evidence="10" type="ORF">PRRU23_01220</name>
</gene>
<dbReference type="InterPro" id="IPR058240">
    <property type="entry name" value="rSAM_sf"/>
</dbReference>
<comment type="caution">
    <text evidence="10">The sequence shown here is derived from an EMBL/GenBank/DDBJ whole genome shotgun (WGS) entry which is preliminary data.</text>
</comment>
<keyword evidence="7 8" id="KW-0456">Lyase</keyword>
<comment type="cofactor">
    <cofactor evidence="8">
        <name>S-adenosyl-L-methionine</name>
        <dbReference type="ChEBI" id="CHEBI:59789"/>
    </cofactor>
    <text evidence="8">Binds 1 S-adenosyl-L-methionine per subunit.</text>
</comment>
<feature type="binding site" evidence="8">
    <location>
        <begin position="156"/>
        <end position="159"/>
    </location>
    <ligand>
        <name>S-adenosyl-L-methionine</name>
        <dbReference type="ChEBI" id="CHEBI:59789"/>
    </ligand>
</feature>
<dbReference type="Gene3D" id="3.20.20.70">
    <property type="entry name" value="Aldolase class I"/>
    <property type="match status" value="1"/>
</dbReference>
<reference evidence="10" key="1">
    <citation type="submission" date="2021-08" db="EMBL/GenBank/DDBJ databases">
        <title>Prevotella lacticifex sp. nov., isolated from rumen of cow.</title>
        <authorList>
            <person name="Shinkai T."/>
            <person name="Ikeyama N."/>
            <person name="Kumagai M."/>
            <person name="Ohmori H."/>
            <person name="Sakamoto M."/>
            <person name="Ohkuma M."/>
            <person name="Mitsumori M."/>
        </authorList>
    </citation>
    <scope>NUCLEOTIDE SEQUENCE</scope>
    <source>
        <strain evidence="10">DSM 11371</strain>
    </source>
</reference>
<dbReference type="GO" id="GO:0016840">
    <property type="term" value="F:carbon-nitrogen lyase activity"/>
    <property type="evidence" value="ECO:0007669"/>
    <property type="project" value="UniProtKB-UniRule"/>
</dbReference>
<keyword evidence="3 8" id="KW-0479">Metal-binding</keyword>
<organism evidence="10 11">
    <name type="scientific">Segatella bryantii</name>
    <name type="common">Prevotella bryantii</name>
    <dbReference type="NCBI Taxonomy" id="77095"/>
    <lineage>
        <taxon>Bacteria</taxon>
        <taxon>Pseudomonadati</taxon>
        <taxon>Bacteroidota</taxon>
        <taxon>Bacteroidia</taxon>
        <taxon>Bacteroidales</taxon>
        <taxon>Prevotellaceae</taxon>
        <taxon>Segatella</taxon>
    </lineage>
</organism>
<feature type="binding site" evidence="8">
    <location>
        <begin position="120"/>
        <end position="122"/>
    </location>
    <ligand>
        <name>S-adenosyl-L-methionine</name>
        <dbReference type="ChEBI" id="CHEBI:59789"/>
    </ligand>
</feature>
<evidence type="ECO:0000256" key="7">
    <source>
        <dbReference type="ARBA" id="ARBA00023239"/>
    </source>
</evidence>
<dbReference type="HAMAP" id="MF_00917">
    <property type="entry name" value="QueE"/>
    <property type="match status" value="1"/>
</dbReference>
<keyword evidence="4 8" id="KW-0460">Magnesium</keyword>
<feature type="binding site" evidence="8">
    <location>
        <position position="39"/>
    </location>
    <ligand>
        <name>Mg(2+)</name>
        <dbReference type="ChEBI" id="CHEBI:18420"/>
    </ligand>
</feature>
<feature type="domain" description="Radical SAM core" evidence="9">
    <location>
        <begin position="17"/>
        <end position="196"/>
    </location>
</feature>
<dbReference type="CDD" id="cd01335">
    <property type="entry name" value="Radical_SAM"/>
    <property type="match status" value="1"/>
</dbReference>
<evidence type="ECO:0000256" key="8">
    <source>
        <dbReference type="HAMAP-Rule" id="MF_00917"/>
    </source>
</evidence>
<evidence type="ECO:0000259" key="9">
    <source>
        <dbReference type="PROSITE" id="PS51918"/>
    </source>
</evidence>
<feature type="binding site" evidence="8">
    <location>
        <position position="34"/>
    </location>
    <ligand>
        <name>[4Fe-4S] cluster</name>
        <dbReference type="ChEBI" id="CHEBI:49883"/>
        <note>4Fe-4S-S-AdoMet</note>
    </ligand>
</feature>
<evidence type="ECO:0000256" key="1">
    <source>
        <dbReference type="ARBA" id="ARBA00022485"/>
    </source>
</evidence>
<comment type="cofactor">
    <cofactor evidence="8">
        <name>Mg(2+)</name>
        <dbReference type="ChEBI" id="CHEBI:18420"/>
    </cofactor>
</comment>
<proteinExistence type="inferred from homology"/>
<dbReference type="PANTHER" id="PTHR42836">
    <property type="entry name" value="7-CARBOXY-7-DEAZAGUANINE SYNTHASE"/>
    <property type="match status" value="1"/>
</dbReference>
<dbReference type="SFLD" id="SFLDS00029">
    <property type="entry name" value="Radical_SAM"/>
    <property type="match status" value="1"/>
</dbReference>
<dbReference type="Pfam" id="PF04055">
    <property type="entry name" value="Radical_SAM"/>
    <property type="match status" value="1"/>
</dbReference>
<feature type="binding site" evidence="8">
    <location>
        <begin position="11"/>
        <end position="13"/>
    </location>
    <ligand>
        <name>substrate</name>
    </ligand>
</feature>
<dbReference type="AlphaFoldDB" id="A0AA37MK18"/>
<evidence type="ECO:0000313" key="10">
    <source>
        <dbReference type="EMBL" id="GJG26422.1"/>
    </source>
</evidence>
<keyword evidence="5 8" id="KW-0408">Iron</keyword>
<dbReference type="RefSeq" id="WP_006283016.1">
    <property type="nucleotide sequence ID" value="NZ_BPTR01000001.1"/>
</dbReference>
<dbReference type="PROSITE" id="PS51918">
    <property type="entry name" value="RADICAL_SAM"/>
    <property type="match status" value="1"/>
</dbReference>
<dbReference type="PIRSF" id="PIRSF000370">
    <property type="entry name" value="QueE"/>
    <property type="match status" value="1"/>
</dbReference>
<feature type="binding site" evidence="8">
    <location>
        <position position="77"/>
    </location>
    <ligand>
        <name>substrate</name>
    </ligand>
</feature>
<dbReference type="GO" id="GO:0000287">
    <property type="term" value="F:magnesium ion binding"/>
    <property type="evidence" value="ECO:0007669"/>
    <property type="project" value="UniProtKB-UniRule"/>
</dbReference>
<comment type="function">
    <text evidence="8">Catalyzes the complex heterocyclic radical-mediated conversion of 6-carboxy-5,6,7,8-tetrahydropterin (CPH4) to 7-carboxy-7-deazaguanine (CDG), a step common to the biosynthetic pathways of all 7-deazapurine-containing compounds.</text>
</comment>
<protein>
    <recommendedName>
        <fullName evidence="8">7-carboxy-7-deazaguanine synthase</fullName>
        <shortName evidence="8">CDG synthase</shortName>
        <ecNumber evidence="8">4.3.99.3</ecNumber>
    </recommendedName>
    <alternativeName>
        <fullName evidence="8">Queuosine biosynthesis protein QueE</fullName>
    </alternativeName>
</protein>
<sequence length="196" mass="22438">MKKINEIFYSLQGEGRHTGRAAIFIRFSGCNLKCSFCDTDFKDYQEMSDEDILYKVEELRKDKIKDAGQPKPMIILTGGEPTMQVDGAFIDMFHAAGYFVAMESNGTKEPPKQLDWLTVSPKEHVKVAQCDELKCIFDGEHQVDTFGIKAYYYYLQPCDTGDAQKNQEILSACVAYIEQHPKWRLSLQTHKLIGFK</sequence>
<comment type="similarity">
    <text evidence="8">Belongs to the radical SAM superfamily. 7-carboxy-7-deazaguanine synthase family.</text>
</comment>
<feature type="binding site" evidence="8">
    <location>
        <position position="26"/>
    </location>
    <ligand>
        <name>substrate</name>
    </ligand>
</feature>
<accession>A0AA37MK18</accession>
<dbReference type="InterPro" id="IPR007197">
    <property type="entry name" value="rSAM"/>
</dbReference>
<dbReference type="EMBL" id="BPTR01000001">
    <property type="protein sequence ID" value="GJG26422.1"/>
    <property type="molecule type" value="Genomic_DNA"/>
</dbReference>
<dbReference type="InterPro" id="IPR013785">
    <property type="entry name" value="Aldolase_TIM"/>
</dbReference>
<feature type="binding site" evidence="8">
    <location>
        <position position="79"/>
    </location>
    <ligand>
        <name>S-adenosyl-L-methionine</name>
        <dbReference type="ChEBI" id="CHEBI:59789"/>
    </ligand>
</feature>
<dbReference type="InterPro" id="IPR024924">
    <property type="entry name" value="7-CO-7-deazaguanine_synth-like"/>
</dbReference>
<evidence type="ECO:0000256" key="6">
    <source>
        <dbReference type="ARBA" id="ARBA00023014"/>
    </source>
</evidence>
<feature type="binding site" evidence="8">
    <location>
        <position position="30"/>
    </location>
    <ligand>
        <name>[4Fe-4S] cluster</name>
        <dbReference type="ChEBI" id="CHEBI:49883"/>
        <note>4Fe-4S-S-AdoMet</note>
    </ligand>
</feature>
<evidence type="ECO:0000256" key="4">
    <source>
        <dbReference type="ARBA" id="ARBA00022842"/>
    </source>
</evidence>
<dbReference type="GO" id="GO:1904047">
    <property type="term" value="F:S-adenosyl-L-methionine binding"/>
    <property type="evidence" value="ECO:0007669"/>
    <property type="project" value="UniProtKB-UniRule"/>
</dbReference>
<keyword evidence="8" id="KW-0671">Queuosine biosynthesis</keyword>
<dbReference type="PANTHER" id="PTHR42836:SF1">
    <property type="entry name" value="7-CARBOXY-7-DEAZAGUANINE SYNTHASE"/>
    <property type="match status" value="1"/>
</dbReference>
<comment type="cofactor">
    <cofactor evidence="8">
        <name>[4Fe-4S] cluster</name>
        <dbReference type="ChEBI" id="CHEBI:49883"/>
    </cofactor>
    <text evidence="8">Binds 1 [4Fe-4S] cluster. The cluster is coordinated with 3 cysteines and an exchangeable S-adenosyl-L-methionine.</text>
</comment>
<dbReference type="EC" id="4.3.99.3" evidence="8"/>
<evidence type="ECO:0000256" key="3">
    <source>
        <dbReference type="ARBA" id="ARBA00022723"/>
    </source>
</evidence>
<evidence type="ECO:0000313" key="11">
    <source>
        <dbReference type="Proteomes" id="UP000887043"/>
    </source>
</evidence>
<feature type="binding site" evidence="8">
    <location>
        <position position="37"/>
    </location>
    <ligand>
        <name>[4Fe-4S] cluster</name>
        <dbReference type="ChEBI" id="CHEBI:49883"/>
        <note>4Fe-4S-S-AdoMet</note>
    </ligand>
</feature>
<dbReference type="GO" id="GO:0008616">
    <property type="term" value="P:tRNA queuosine(34) biosynthetic process"/>
    <property type="evidence" value="ECO:0007669"/>
    <property type="project" value="UniProtKB-UniRule"/>
</dbReference>
<keyword evidence="1 8" id="KW-0004">4Fe-4S</keyword>
<keyword evidence="2 8" id="KW-0949">S-adenosyl-L-methionine</keyword>
<comment type="subunit">
    <text evidence="8">Homodimer.</text>
</comment>